<name>A0A8H5LPK1_9AGAR</name>
<feature type="compositionally biased region" description="Polar residues" evidence="1">
    <location>
        <begin position="1"/>
        <end position="10"/>
    </location>
</feature>
<accession>A0A8H5LPK1</accession>
<comment type="caution">
    <text evidence="2">The sequence shown here is derived from an EMBL/GenBank/DDBJ whole genome shotgun (WGS) entry which is preliminary data.</text>
</comment>
<gene>
    <name evidence="2" type="ORF">D9758_009344</name>
</gene>
<sequence length="151" mass="17549">MGEKFVTSQPVPARPHSVDNPDTAQDLFIRETGMFHKSMTSQQFKKPRVDRMRFEIKDNLLSILKSHNIDTGNKLPWRSLPNVPRERGYKLQYWPDGIPRPDTQNGIEKAPASQIIAIYEVLNNRDHPLGICRNTWRDELRYGGPFFCLWG</sequence>
<organism evidence="2 3">
    <name type="scientific">Tetrapyrgos nigripes</name>
    <dbReference type="NCBI Taxonomy" id="182062"/>
    <lineage>
        <taxon>Eukaryota</taxon>
        <taxon>Fungi</taxon>
        <taxon>Dikarya</taxon>
        <taxon>Basidiomycota</taxon>
        <taxon>Agaricomycotina</taxon>
        <taxon>Agaricomycetes</taxon>
        <taxon>Agaricomycetidae</taxon>
        <taxon>Agaricales</taxon>
        <taxon>Marasmiineae</taxon>
        <taxon>Marasmiaceae</taxon>
        <taxon>Tetrapyrgos</taxon>
    </lineage>
</organism>
<proteinExistence type="predicted"/>
<dbReference type="AlphaFoldDB" id="A0A8H5LPK1"/>
<evidence type="ECO:0000256" key="1">
    <source>
        <dbReference type="SAM" id="MobiDB-lite"/>
    </source>
</evidence>
<dbReference type="Proteomes" id="UP000559256">
    <property type="component" value="Unassembled WGS sequence"/>
</dbReference>
<dbReference type="EMBL" id="JAACJM010000031">
    <property type="protein sequence ID" value="KAF5364764.1"/>
    <property type="molecule type" value="Genomic_DNA"/>
</dbReference>
<dbReference type="OrthoDB" id="3112425at2759"/>
<protein>
    <submittedName>
        <fullName evidence="2">Uncharacterized protein</fullName>
    </submittedName>
</protein>
<reference evidence="2 3" key="1">
    <citation type="journal article" date="2020" name="ISME J.">
        <title>Uncovering the hidden diversity of litter-decomposition mechanisms in mushroom-forming fungi.</title>
        <authorList>
            <person name="Floudas D."/>
            <person name="Bentzer J."/>
            <person name="Ahren D."/>
            <person name="Johansson T."/>
            <person name="Persson P."/>
            <person name="Tunlid A."/>
        </authorList>
    </citation>
    <scope>NUCLEOTIDE SEQUENCE [LARGE SCALE GENOMIC DNA]</scope>
    <source>
        <strain evidence="2 3">CBS 291.85</strain>
    </source>
</reference>
<evidence type="ECO:0000313" key="3">
    <source>
        <dbReference type="Proteomes" id="UP000559256"/>
    </source>
</evidence>
<keyword evidence="3" id="KW-1185">Reference proteome</keyword>
<feature type="region of interest" description="Disordered" evidence="1">
    <location>
        <begin position="1"/>
        <end position="22"/>
    </location>
</feature>
<evidence type="ECO:0000313" key="2">
    <source>
        <dbReference type="EMBL" id="KAF5364764.1"/>
    </source>
</evidence>